<dbReference type="RefSeq" id="WP_340468922.1">
    <property type="nucleotide sequence ID" value="NZ_JBANBB010000001.1"/>
</dbReference>
<protein>
    <submittedName>
        <fullName evidence="3">YwiC-like family protein</fullName>
    </submittedName>
</protein>
<sequence length="337" mass="36242">MSQSRHAADGSRDQTGDRFKAEKARAGQKTKPAPGSRLSRLAHLWVPNQPGAWAMALLPPLAGMLIGGLTWRNVLVFVTWLLCYCTEFTASRWLVSHMSDRFLPPAATYAGLTAVSGLALLVSTPGLLRWVPLYALLAALTFWAAWTRSERSLWNNLVSVIAASTLCLIEVSMGAAAQGQAGHAVRSGGRGQTAVLMTSYFGCSPDPAVNCFAEGFFPARAFPLIGLVAALMFAYTEFGSVLFVKSMIRERRNPWCYAASVAWNLILCAAAAWVLPRVGFWPLAAALISLARAAITPLVGKKRRIPILHVGMIESFTSLVVFFVTVGTAAPIAGLFG</sequence>
<keyword evidence="4" id="KW-1185">Reference proteome</keyword>
<keyword evidence="2" id="KW-0812">Transmembrane</keyword>
<evidence type="ECO:0000313" key="4">
    <source>
        <dbReference type="Proteomes" id="UP001373159"/>
    </source>
</evidence>
<organism evidence="3 4">
    <name type="scientific">Bifidobacterium favimelis</name>
    <dbReference type="NCBI Taxonomy" id="3122979"/>
    <lineage>
        <taxon>Bacteria</taxon>
        <taxon>Bacillati</taxon>
        <taxon>Actinomycetota</taxon>
        <taxon>Actinomycetes</taxon>
        <taxon>Bifidobacteriales</taxon>
        <taxon>Bifidobacteriaceae</taxon>
        <taxon>Bifidobacterium</taxon>
    </lineage>
</organism>
<evidence type="ECO:0000256" key="2">
    <source>
        <dbReference type="SAM" id="Phobius"/>
    </source>
</evidence>
<evidence type="ECO:0000313" key="3">
    <source>
        <dbReference type="EMBL" id="MEK0306406.1"/>
    </source>
</evidence>
<keyword evidence="2" id="KW-0472">Membrane</keyword>
<proteinExistence type="predicted"/>
<feature type="transmembrane region" description="Helical" evidence="2">
    <location>
        <begin position="280"/>
        <end position="300"/>
    </location>
</feature>
<dbReference type="Pfam" id="PF14256">
    <property type="entry name" value="YwiC"/>
    <property type="match status" value="1"/>
</dbReference>
<comment type="caution">
    <text evidence="3">The sequence shown here is derived from an EMBL/GenBank/DDBJ whole genome shotgun (WGS) entry which is preliminary data.</text>
</comment>
<dbReference type="InterPro" id="IPR025576">
    <property type="entry name" value="YwiC"/>
</dbReference>
<evidence type="ECO:0000256" key="1">
    <source>
        <dbReference type="SAM" id="MobiDB-lite"/>
    </source>
</evidence>
<feature type="transmembrane region" description="Helical" evidence="2">
    <location>
        <begin position="77"/>
        <end position="95"/>
    </location>
</feature>
<reference evidence="3 4" key="1">
    <citation type="submission" date="2024-02" db="EMBL/GenBank/DDBJ databases">
        <title>Bifidobacterium honeyensis sp. nov., isolated from the comb honey.</title>
        <authorList>
            <person name="Liu W."/>
            <person name="Li Y."/>
        </authorList>
    </citation>
    <scope>NUCLEOTIDE SEQUENCE [LARGE SCALE GENOMIC DNA]</scope>
    <source>
        <strain evidence="3 4">IMAU50988</strain>
    </source>
</reference>
<feature type="transmembrane region" description="Helical" evidence="2">
    <location>
        <begin position="312"/>
        <end position="336"/>
    </location>
</feature>
<feature type="transmembrane region" description="Helical" evidence="2">
    <location>
        <begin position="255"/>
        <end position="274"/>
    </location>
</feature>
<feature type="transmembrane region" description="Helical" evidence="2">
    <location>
        <begin position="222"/>
        <end position="243"/>
    </location>
</feature>
<dbReference type="Proteomes" id="UP001373159">
    <property type="component" value="Unassembled WGS sequence"/>
</dbReference>
<accession>A0ABU8ZMD2</accession>
<dbReference type="EMBL" id="JBANBB010000001">
    <property type="protein sequence ID" value="MEK0306406.1"/>
    <property type="molecule type" value="Genomic_DNA"/>
</dbReference>
<feature type="transmembrane region" description="Helical" evidence="2">
    <location>
        <begin position="52"/>
        <end position="71"/>
    </location>
</feature>
<keyword evidence="2" id="KW-1133">Transmembrane helix</keyword>
<feature type="region of interest" description="Disordered" evidence="1">
    <location>
        <begin position="1"/>
        <end position="36"/>
    </location>
</feature>
<feature type="transmembrane region" description="Helical" evidence="2">
    <location>
        <begin position="153"/>
        <end position="177"/>
    </location>
</feature>
<feature type="compositionally biased region" description="Basic and acidic residues" evidence="1">
    <location>
        <begin position="1"/>
        <end position="25"/>
    </location>
</feature>
<name>A0ABU8ZMD2_9BIFI</name>
<feature type="transmembrane region" description="Helical" evidence="2">
    <location>
        <begin position="127"/>
        <end position="146"/>
    </location>
</feature>
<gene>
    <name evidence="3" type="ORF">V8P97_02840</name>
</gene>